<name>A0A853JQZ5_9FIRM</name>
<dbReference type="RefSeq" id="WP_180493644.1">
    <property type="nucleotide sequence ID" value="NZ_JACCKS010000014.1"/>
</dbReference>
<accession>A0A853JQZ5</accession>
<dbReference type="AlphaFoldDB" id="A0A853JQZ5"/>
<sequence length="88" mass="9991">MEMMKDADIILIADVPFGQGNINTLMGIEDLKGAVYLHTSCLNRDFTAGMLKKCLDRIALQKKIIEIGDYDELLEMLKRNEDQNQLSD</sequence>
<evidence type="ECO:0000313" key="1">
    <source>
        <dbReference type="EMBL" id="NZA38958.1"/>
    </source>
</evidence>
<dbReference type="EMBL" id="JACCKS010000014">
    <property type="protein sequence ID" value="NZA38958.1"/>
    <property type="molecule type" value="Genomic_DNA"/>
</dbReference>
<evidence type="ECO:0000313" key="2">
    <source>
        <dbReference type="Proteomes" id="UP000586254"/>
    </source>
</evidence>
<reference evidence="1 2" key="1">
    <citation type="submission" date="2020-07" db="EMBL/GenBank/DDBJ databases">
        <title>Organ Donor 1.</title>
        <authorList>
            <person name="Marsh A.J."/>
            <person name="Azcarate-Peril M.A."/>
        </authorList>
    </citation>
    <scope>NUCLEOTIDE SEQUENCE [LARGE SCALE GENOMIC DNA]</scope>
    <source>
        <strain evidence="1 2">AMC0717</strain>
    </source>
</reference>
<organism evidence="1 2">
    <name type="scientific">Eubacterium callanderi</name>
    <dbReference type="NCBI Taxonomy" id="53442"/>
    <lineage>
        <taxon>Bacteria</taxon>
        <taxon>Bacillati</taxon>
        <taxon>Bacillota</taxon>
        <taxon>Clostridia</taxon>
        <taxon>Eubacteriales</taxon>
        <taxon>Eubacteriaceae</taxon>
        <taxon>Eubacterium</taxon>
    </lineage>
</organism>
<proteinExistence type="predicted"/>
<gene>
    <name evidence="1" type="ORF">H0N91_12675</name>
</gene>
<comment type="caution">
    <text evidence="1">The sequence shown here is derived from an EMBL/GenBank/DDBJ whole genome shotgun (WGS) entry which is preliminary data.</text>
</comment>
<dbReference type="Proteomes" id="UP000586254">
    <property type="component" value="Unassembled WGS sequence"/>
</dbReference>
<protein>
    <submittedName>
        <fullName evidence="1">Uncharacterized protein</fullName>
    </submittedName>
</protein>